<protein>
    <submittedName>
        <fullName evidence="2">Uncharacterized protein</fullName>
    </submittedName>
</protein>
<dbReference type="AlphaFoldDB" id="A0AAN6F672"/>
<comment type="caution">
    <text evidence="2">The sequence shown here is derived from an EMBL/GenBank/DDBJ whole genome shotgun (WGS) entry which is preliminary data.</text>
</comment>
<proteinExistence type="predicted"/>
<gene>
    <name evidence="2" type="ORF">LTR82_017638</name>
</gene>
<name>A0AAN6F672_9PEZI</name>
<dbReference type="EMBL" id="JASUXU010000156">
    <property type="protein sequence ID" value="KAK0303184.1"/>
    <property type="molecule type" value="Genomic_DNA"/>
</dbReference>
<organism evidence="2 3">
    <name type="scientific">Friedmanniomyces endolithicus</name>
    <dbReference type="NCBI Taxonomy" id="329885"/>
    <lineage>
        <taxon>Eukaryota</taxon>
        <taxon>Fungi</taxon>
        <taxon>Dikarya</taxon>
        <taxon>Ascomycota</taxon>
        <taxon>Pezizomycotina</taxon>
        <taxon>Dothideomycetes</taxon>
        <taxon>Dothideomycetidae</taxon>
        <taxon>Mycosphaerellales</taxon>
        <taxon>Teratosphaeriaceae</taxon>
        <taxon>Friedmanniomyces</taxon>
    </lineage>
</organism>
<accession>A0AAN6F672</accession>
<sequence length="244" mass="27720">MLSLLLHTQHRYYTSELASRHQKLGQLYKKLAKIELHLANWESKGLNRKDKKKVKWTHTVMEQSVQKLEVQQANLEQYLWQCNELIATYEPSVYHLPPTPWTAHLLCSPWSKSTFSPYSPVTPSEWTRGERQGPQYWDLSRLRERRRQSSPNDSSADSGFHEPTPAYTQSAFAIGEEAIPDPDHVFAHELIAATAALGETTVAQRFLHLKCYVCNNVDSAGKVESSNNIGVDLGCDNTANISHC</sequence>
<feature type="region of interest" description="Disordered" evidence="1">
    <location>
        <begin position="142"/>
        <end position="163"/>
    </location>
</feature>
<evidence type="ECO:0000313" key="3">
    <source>
        <dbReference type="Proteomes" id="UP001168146"/>
    </source>
</evidence>
<evidence type="ECO:0000313" key="2">
    <source>
        <dbReference type="EMBL" id="KAK0303184.1"/>
    </source>
</evidence>
<dbReference type="Proteomes" id="UP001168146">
    <property type="component" value="Unassembled WGS sequence"/>
</dbReference>
<reference evidence="2" key="1">
    <citation type="submission" date="2021-12" db="EMBL/GenBank/DDBJ databases">
        <title>Black yeast isolated from Biological Soil Crust.</title>
        <authorList>
            <person name="Kurbessoian T."/>
        </authorList>
    </citation>
    <scope>NUCLEOTIDE SEQUENCE</scope>
    <source>
        <strain evidence="2">CCFEE 5208</strain>
    </source>
</reference>
<evidence type="ECO:0000256" key="1">
    <source>
        <dbReference type="SAM" id="MobiDB-lite"/>
    </source>
</evidence>